<feature type="transmembrane region" description="Helical" evidence="1">
    <location>
        <begin position="81"/>
        <end position="100"/>
    </location>
</feature>
<comment type="caution">
    <text evidence="2">The sequence shown here is derived from an EMBL/GenBank/DDBJ whole genome shotgun (WGS) entry which is preliminary data.</text>
</comment>
<proteinExistence type="predicted"/>
<keyword evidence="3" id="KW-1185">Reference proteome</keyword>
<sequence>MFALLRLSVIGFIVLSIVYIFVSFYSRAKRRGKLEAAWDRGDRDGDWRVDEEDKAGGPFVDRDAYIADGMKKYDGSLRPKLILGVYVVPVFAIGLLIYLTNFA</sequence>
<feature type="transmembrane region" description="Helical" evidence="1">
    <location>
        <begin position="6"/>
        <end position="25"/>
    </location>
</feature>
<evidence type="ECO:0000313" key="3">
    <source>
        <dbReference type="Proteomes" id="UP001315686"/>
    </source>
</evidence>
<evidence type="ECO:0008006" key="4">
    <source>
        <dbReference type="Google" id="ProtNLM"/>
    </source>
</evidence>
<dbReference type="Proteomes" id="UP001315686">
    <property type="component" value="Unassembled WGS sequence"/>
</dbReference>
<keyword evidence="1" id="KW-0812">Transmembrane</keyword>
<name>A0AAP2CS70_9RHOB</name>
<dbReference type="AlphaFoldDB" id="A0AAP2CS70"/>
<evidence type="ECO:0000313" key="2">
    <source>
        <dbReference type="EMBL" id="MBT0959364.1"/>
    </source>
</evidence>
<accession>A0AAP2CS70</accession>
<evidence type="ECO:0000256" key="1">
    <source>
        <dbReference type="SAM" id="Phobius"/>
    </source>
</evidence>
<keyword evidence="1" id="KW-1133">Transmembrane helix</keyword>
<gene>
    <name evidence="2" type="ORF">IV417_18390</name>
</gene>
<dbReference type="EMBL" id="JADQAZ010000004">
    <property type="protein sequence ID" value="MBT0959364.1"/>
    <property type="molecule type" value="Genomic_DNA"/>
</dbReference>
<organism evidence="2 3">
    <name type="scientific">Harenicola maris</name>
    <dbReference type="NCBI Taxonomy" id="2841044"/>
    <lineage>
        <taxon>Bacteria</taxon>
        <taxon>Pseudomonadati</taxon>
        <taxon>Pseudomonadota</taxon>
        <taxon>Alphaproteobacteria</taxon>
        <taxon>Rhodobacterales</taxon>
        <taxon>Paracoccaceae</taxon>
        <taxon>Harenicola</taxon>
    </lineage>
</organism>
<protein>
    <recommendedName>
        <fullName evidence="4">Cation/multidrug efflux pump</fullName>
    </recommendedName>
</protein>
<dbReference type="RefSeq" id="WP_327795598.1">
    <property type="nucleotide sequence ID" value="NZ_JADQAZ010000004.1"/>
</dbReference>
<keyword evidence="1" id="KW-0472">Membrane</keyword>
<reference evidence="2 3" key="1">
    <citation type="journal article" date="2021" name="Arch. Microbiol.">
        <title>Harenicola maris gen. nov., sp. nov. isolated from the Sea of Japan shallow sediments.</title>
        <authorList>
            <person name="Romanenko L.A."/>
            <person name="Kurilenko V.V."/>
            <person name="Chernysheva N.Y."/>
            <person name="Tekutyeva L.A."/>
            <person name="Velansky P.V."/>
            <person name="Svetashev V.I."/>
            <person name="Isaeva M.P."/>
        </authorList>
    </citation>
    <scope>NUCLEOTIDE SEQUENCE [LARGE SCALE GENOMIC DNA]</scope>
    <source>
        <strain evidence="2 3">KMM 3653</strain>
    </source>
</reference>